<dbReference type="AlphaFoldDB" id="A0A2N0RE28"/>
<gene>
    <name evidence="2" type="ORF">RhiirA1_466356</name>
</gene>
<name>A0A2N0RE28_9GLOM</name>
<evidence type="ECO:0000313" key="2">
    <source>
        <dbReference type="EMBL" id="PKC61561.1"/>
    </source>
</evidence>
<dbReference type="VEuPathDB" id="FungiDB:FUN_007146"/>
<reference evidence="2 3" key="1">
    <citation type="submission" date="2017-10" db="EMBL/GenBank/DDBJ databases">
        <title>Extensive intraspecific genome diversity in a model arbuscular mycorrhizal fungus.</title>
        <authorList>
            <person name="Chen E.C.H."/>
            <person name="Morin E."/>
            <person name="Baudet D."/>
            <person name="Noel J."/>
            <person name="Ndikumana S."/>
            <person name="Charron P."/>
            <person name="St-Onge C."/>
            <person name="Giorgi J."/>
            <person name="Grigoriev I.V."/>
            <person name="Roux C."/>
            <person name="Martin F.M."/>
            <person name="Corradi N."/>
        </authorList>
    </citation>
    <scope>NUCLEOTIDE SEQUENCE [LARGE SCALE GENOMIC DNA]</scope>
    <source>
        <strain evidence="2 3">A1</strain>
    </source>
</reference>
<comment type="caution">
    <text evidence="2">The sequence shown here is derived from an EMBL/GenBank/DDBJ whole genome shotgun (WGS) entry which is preliminary data.</text>
</comment>
<evidence type="ECO:0000313" key="3">
    <source>
        <dbReference type="Proteomes" id="UP000232688"/>
    </source>
</evidence>
<organism evidence="2 3">
    <name type="scientific">Rhizophagus irregularis</name>
    <dbReference type="NCBI Taxonomy" id="588596"/>
    <lineage>
        <taxon>Eukaryota</taxon>
        <taxon>Fungi</taxon>
        <taxon>Fungi incertae sedis</taxon>
        <taxon>Mucoromycota</taxon>
        <taxon>Glomeromycotina</taxon>
        <taxon>Glomeromycetes</taxon>
        <taxon>Glomerales</taxon>
        <taxon>Glomeraceae</taxon>
        <taxon>Rhizophagus</taxon>
    </lineage>
</organism>
<dbReference type="Proteomes" id="UP000232688">
    <property type="component" value="Unassembled WGS sequence"/>
</dbReference>
<reference evidence="2 3" key="2">
    <citation type="submission" date="2017-10" db="EMBL/GenBank/DDBJ databases">
        <title>Genome analyses suggest a sexual origin of heterokaryosis in a supposedly ancient asexual fungus.</title>
        <authorList>
            <person name="Corradi N."/>
            <person name="Sedzielewska K."/>
            <person name="Noel J."/>
            <person name="Charron P."/>
            <person name="Farinelli L."/>
            <person name="Marton T."/>
            <person name="Kruger M."/>
            <person name="Pelin A."/>
            <person name="Brachmann A."/>
            <person name="Corradi N."/>
        </authorList>
    </citation>
    <scope>NUCLEOTIDE SEQUENCE [LARGE SCALE GENOMIC DNA]</scope>
    <source>
        <strain evidence="2 3">A1</strain>
    </source>
</reference>
<evidence type="ECO:0000256" key="1">
    <source>
        <dbReference type="SAM" id="MobiDB-lite"/>
    </source>
</evidence>
<feature type="region of interest" description="Disordered" evidence="1">
    <location>
        <begin position="1"/>
        <end position="27"/>
    </location>
</feature>
<dbReference type="VEuPathDB" id="FungiDB:RhiirA1_466356"/>
<sequence>MVRKSKKTFVNDTDDTDKPSKKQRKPILGTFKSRSRQFVACNCNKCKGRKVDSRTRESHMRERELPIRSESSNMATEGGISQINAPYDPMELDEININDVDSDTDFNNKQVFSFLVKNPRNPKQKQASSHVSFPLVVTEQLLYNSEEEQATNEDEDVYFNEDEDDDNDLLGQHVNFDTPEYDGGIEGAELPIPDINAGFTWIVYWIFKYQERYRLPDTAIDSLLKFVRYILVLVDENTYSKFPKTLYMARKLFGIGNQLIKFATRKKCCKLYAVKDLPTDQPYHCTFQDYPNHPMSNLRSYCNNIITKQIPTNQGMMFKPSLIFPIISIKRRLQQLYNTKGFEESCRKWTNRPNNEKELADIFDGRIWKTFEDPNNSQLFF</sequence>
<protein>
    <recommendedName>
        <fullName evidence="4">Transposase domain-containing protein</fullName>
    </recommendedName>
</protein>
<proteinExistence type="predicted"/>
<accession>A0A2N0RE28</accession>
<dbReference type="EMBL" id="LLXH01000967">
    <property type="protein sequence ID" value="PKC61561.1"/>
    <property type="molecule type" value="Genomic_DNA"/>
</dbReference>
<evidence type="ECO:0008006" key="4">
    <source>
        <dbReference type="Google" id="ProtNLM"/>
    </source>
</evidence>
<dbReference type="VEuPathDB" id="FungiDB:RhiirFUN_023827"/>